<keyword evidence="6 8" id="KW-1133">Transmembrane helix</keyword>
<feature type="domain" description="ABC transmembrane type-2" evidence="9">
    <location>
        <begin position="207"/>
        <end position="433"/>
    </location>
</feature>
<name>A0A6M4GR56_9PROT</name>
<dbReference type="GO" id="GO:0005886">
    <property type="term" value="C:plasma membrane"/>
    <property type="evidence" value="ECO:0007669"/>
    <property type="project" value="UniProtKB-SubCell"/>
</dbReference>
<dbReference type="PANTHER" id="PTHR30294">
    <property type="entry name" value="MEMBRANE COMPONENT OF ABC TRANSPORTER YHHJ-RELATED"/>
    <property type="match status" value="1"/>
</dbReference>
<dbReference type="GO" id="GO:0140359">
    <property type="term" value="F:ABC-type transporter activity"/>
    <property type="evidence" value="ECO:0007669"/>
    <property type="project" value="InterPro"/>
</dbReference>
<dbReference type="InterPro" id="IPR051449">
    <property type="entry name" value="ABC-2_transporter_component"/>
</dbReference>
<evidence type="ECO:0000259" key="9">
    <source>
        <dbReference type="PROSITE" id="PS51012"/>
    </source>
</evidence>
<sequence>MDAFIALIRKDLVLYFSNKRALLITLAAPILIAAFFGSVMGGPPKKPTRVPVALVDLDGSAVSKAIVASMRADESFDLQEVSEPDAIARVREGKVRAAAVIPAGFGDAAPKAMFSTRTKKPEIVVHYDPSQAIALQLVKGLLAEHVMKSVSRAAFSFETGSKTLTDIRGQVKSAPDMNEAERRDLLGLFDSIERMQSHQKPATGAAASSKAGGDAPGFSMPFETKQMEVTGKVNAKYNGFAHSFAGMGVQFVLFMGIEIGVGILLMRRMGLWKRLRAAPVSRTLLLGSRIASGTLIAALLMAGIYAAAIAFFGVHIEGSVAGFVMITIAFAVLTSSFGLLIAALGKTPEATRGLAVLATLLLVMLGGAWVPAFVFPEWLQTVTLFTPTRWAVDGLEAMTWRGLGIEAAWAPVGAMLAFAAVFAAIAIKRFDWEE</sequence>
<evidence type="ECO:0000256" key="1">
    <source>
        <dbReference type="ARBA" id="ARBA00004651"/>
    </source>
</evidence>
<gene>
    <name evidence="10" type="primary">lnrN</name>
    <name evidence="10" type="ORF">DSM104443_00615</name>
</gene>
<evidence type="ECO:0000313" key="11">
    <source>
        <dbReference type="Proteomes" id="UP000501534"/>
    </source>
</evidence>
<feature type="transmembrane region" description="Helical" evidence="8">
    <location>
        <begin position="320"/>
        <end position="342"/>
    </location>
</feature>
<dbReference type="Gene3D" id="3.40.1710.10">
    <property type="entry name" value="abc type-2 transporter like domain"/>
    <property type="match status" value="1"/>
</dbReference>
<evidence type="ECO:0000256" key="6">
    <source>
        <dbReference type="ARBA" id="ARBA00022989"/>
    </source>
</evidence>
<evidence type="ECO:0000256" key="8">
    <source>
        <dbReference type="SAM" id="Phobius"/>
    </source>
</evidence>
<feature type="transmembrane region" description="Helical" evidence="8">
    <location>
        <begin position="21"/>
        <end position="41"/>
    </location>
</feature>
<keyword evidence="11" id="KW-1185">Reference proteome</keyword>
<dbReference type="InterPro" id="IPR013525">
    <property type="entry name" value="ABC2_TM"/>
</dbReference>
<accession>A0A6M4GR56</accession>
<dbReference type="AlphaFoldDB" id="A0A6M4GR56"/>
<feature type="transmembrane region" description="Helical" evidence="8">
    <location>
        <begin position="354"/>
        <end position="375"/>
    </location>
</feature>
<comment type="subcellular location">
    <subcellularLocation>
        <location evidence="1">Cell membrane</location>
        <topology evidence="1">Multi-pass membrane protein</topology>
    </subcellularLocation>
</comment>
<evidence type="ECO:0000256" key="7">
    <source>
        <dbReference type="ARBA" id="ARBA00023136"/>
    </source>
</evidence>
<dbReference type="RefSeq" id="WP_171089381.1">
    <property type="nucleotide sequence ID" value="NZ_CP053069.1"/>
</dbReference>
<dbReference type="InterPro" id="IPR047817">
    <property type="entry name" value="ABC2_TM_bact-type"/>
</dbReference>
<evidence type="ECO:0000256" key="2">
    <source>
        <dbReference type="ARBA" id="ARBA00007783"/>
    </source>
</evidence>
<protein>
    <submittedName>
        <fullName evidence="10">Linearmycin resistance permease protein LnrN</fullName>
    </submittedName>
</protein>
<keyword evidence="5 8" id="KW-0812">Transmembrane</keyword>
<dbReference type="EMBL" id="CP053069">
    <property type="protein sequence ID" value="QJR09566.1"/>
    <property type="molecule type" value="Genomic_DNA"/>
</dbReference>
<feature type="transmembrane region" description="Helical" evidence="8">
    <location>
        <begin position="286"/>
        <end position="314"/>
    </location>
</feature>
<feature type="transmembrane region" description="Helical" evidence="8">
    <location>
        <begin position="244"/>
        <end position="265"/>
    </location>
</feature>
<dbReference type="PROSITE" id="PS51012">
    <property type="entry name" value="ABC_TM2"/>
    <property type="match status" value="1"/>
</dbReference>
<dbReference type="KEGG" id="uru:DSM104443_00615"/>
<feature type="transmembrane region" description="Helical" evidence="8">
    <location>
        <begin position="408"/>
        <end position="427"/>
    </location>
</feature>
<dbReference type="Pfam" id="PF12698">
    <property type="entry name" value="ABC2_membrane_3"/>
    <property type="match status" value="1"/>
</dbReference>
<keyword evidence="3" id="KW-0813">Transport</keyword>
<evidence type="ECO:0000256" key="3">
    <source>
        <dbReference type="ARBA" id="ARBA00022448"/>
    </source>
</evidence>
<reference evidence="10 11" key="1">
    <citation type="submission" date="2020-04" db="EMBL/GenBank/DDBJ databases">
        <title>Usitatibacter rugosus gen. nov., sp. nov. and Usitatibacter palustris sp. nov., novel members of Usitatibacteraceae fam. nov. within the order Nitrosomonadales isolated from soil.</title>
        <authorList>
            <person name="Huber K.J."/>
            <person name="Neumann-Schaal M."/>
            <person name="Geppert A."/>
            <person name="Luckner M."/>
            <person name="Wanner G."/>
            <person name="Overmann J."/>
        </authorList>
    </citation>
    <scope>NUCLEOTIDE SEQUENCE [LARGE SCALE GENOMIC DNA]</scope>
    <source>
        <strain evidence="10 11">0125_3</strain>
    </source>
</reference>
<dbReference type="PANTHER" id="PTHR30294:SF38">
    <property type="entry name" value="TRANSPORT PERMEASE PROTEIN"/>
    <property type="match status" value="1"/>
</dbReference>
<evidence type="ECO:0000256" key="4">
    <source>
        <dbReference type="ARBA" id="ARBA00022475"/>
    </source>
</evidence>
<proteinExistence type="inferred from homology"/>
<comment type="similarity">
    <text evidence="2">Belongs to the ABC-2 integral membrane protein family.</text>
</comment>
<keyword evidence="4" id="KW-1003">Cell membrane</keyword>
<evidence type="ECO:0000313" key="10">
    <source>
        <dbReference type="EMBL" id="QJR09566.1"/>
    </source>
</evidence>
<dbReference type="Proteomes" id="UP000501534">
    <property type="component" value="Chromosome"/>
</dbReference>
<evidence type="ECO:0000256" key="5">
    <source>
        <dbReference type="ARBA" id="ARBA00022692"/>
    </source>
</evidence>
<organism evidence="10 11">
    <name type="scientific">Usitatibacter rugosus</name>
    <dbReference type="NCBI Taxonomy" id="2732067"/>
    <lineage>
        <taxon>Bacteria</taxon>
        <taxon>Pseudomonadati</taxon>
        <taxon>Pseudomonadota</taxon>
        <taxon>Betaproteobacteria</taxon>
        <taxon>Nitrosomonadales</taxon>
        <taxon>Usitatibacteraceae</taxon>
        <taxon>Usitatibacter</taxon>
    </lineage>
</organism>
<keyword evidence="7 8" id="KW-0472">Membrane</keyword>